<evidence type="ECO:0000256" key="1">
    <source>
        <dbReference type="SAM" id="MobiDB-lite"/>
    </source>
</evidence>
<dbReference type="EMBL" id="BAAAQD010000001">
    <property type="protein sequence ID" value="GAA1500968.1"/>
    <property type="molecule type" value="Genomic_DNA"/>
</dbReference>
<reference evidence="2 3" key="1">
    <citation type="journal article" date="2019" name="Int. J. Syst. Evol. Microbiol.">
        <title>The Global Catalogue of Microorganisms (GCM) 10K type strain sequencing project: providing services to taxonomists for standard genome sequencing and annotation.</title>
        <authorList>
            <consortium name="The Broad Institute Genomics Platform"/>
            <consortium name="The Broad Institute Genome Sequencing Center for Infectious Disease"/>
            <person name="Wu L."/>
            <person name="Ma J."/>
        </authorList>
    </citation>
    <scope>NUCLEOTIDE SEQUENCE [LARGE SCALE GENOMIC DNA]</scope>
    <source>
        <strain evidence="2 3">JCM 15933</strain>
    </source>
</reference>
<sequence>MEQFAGSDHLPTDDPTGEPHGILLSLYRADIPSLPVEPSAPAHTEQ</sequence>
<accession>A0ABN1ZM27</accession>
<comment type="caution">
    <text evidence="2">The sequence shown here is derived from an EMBL/GenBank/DDBJ whole genome shotgun (WGS) entry which is preliminary data.</text>
</comment>
<evidence type="ECO:0000313" key="3">
    <source>
        <dbReference type="Proteomes" id="UP001501470"/>
    </source>
</evidence>
<evidence type="ECO:0000313" key="2">
    <source>
        <dbReference type="EMBL" id="GAA1500968.1"/>
    </source>
</evidence>
<name>A0ABN1ZM27_9ACTN</name>
<protein>
    <submittedName>
        <fullName evidence="2">Uncharacterized protein</fullName>
    </submittedName>
</protein>
<dbReference type="Proteomes" id="UP001501470">
    <property type="component" value="Unassembled WGS sequence"/>
</dbReference>
<organism evidence="2 3">
    <name type="scientific">Dactylosporangium maewongense</name>
    <dbReference type="NCBI Taxonomy" id="634393"/>
    <lineage>
        <taxon>Bacteria</taxon>
        <taxon>Bacillati</taxon>
        <taxon>Actinomycetota</taxon>
        <taxon>Actinomycetes</taxon>
        <taxon>Micromonosporales</taxon>
        <taxon>Micromonosporaceae</taxon>
        <taxon>Dactylosporangium</taxon>
    </lineage>
</organism>
<keyword evidence="3" id="KW-1185">Reference proteome</keyword>
<proteinExistence type="predicted"/>
<feature type="region of interest" description="Disordered" evidence="1">
    <location>
        <begin position="1"/>
        <end position="24"/>
    </location>
</feature>
<gene>
    <name evidence="2" type="ORF">GCM10009827_008550</name>
</gene>